<dbReference type="InterPro" id="IPR046342">
    <property type="entry name" value="CBS_dom_sf"/>
</dbReference>
<proteinExistence type="predicted"/>
<protein>
    <submittedName>
        <fullName evidence="2">Predicted transcriptional regulator containing CBS domains</fullName>
    </submittedName>
</protein>
<dbReference type="Pfam" id="PF07085">
    <property type="entry name" value="DRTGG"/>
    <property type="match status" value="1"/>
</dbReference>
<name>A0A1M7AMI7_9BACL</name>
<dbReference type="Gene3D" id="1.10.10.10">
    <property type="entry name" value="Winged helix-like DNA-binding domain superfamily/Winged helix DNA-binding domain"/>
    <property type="match status" value="1"/>
</dbReference>
<feature type="domain" description="DRTGG" evidence="1">
    <location>
        <begin position="78"/>
        <end position="178"/>
    </location>
</feature>
<dbReference type="STRING" id="1123231.SAMN02745189_00200"/>
<dbReference type="InterPro" id="IPR010766">
    <property type="entry name" value="DRTGG"/>
</dbReference>
<gene>
    <name evidence="2" type="ORF">SAMN02745189_00200</name>
</gene>
<evidence type="ECO:0000313" key="2">
    <source>
        <dbReference type="EMBL" id="SHL43885.1"/>
    </source>
</evidence>
<keyword evidence="3" id="KW-1185">Reference proteome</keyword>
<reference evidence="2 3" key="1">
    <citation type="submission" date="2016-11" db="EMBL/GenBank/DDBJ databases">
        <authorList>
            <person name="Jaros S."/>
            <person name="Januszkiewicz K."/>
            <person name="Wedrychowicz H."/>
        </authorList>
    </citation>
    <scope>NUCLEOTIDE SEQUENCE [LARGE SCALE GENOMIC DNA]</scope>
    <source>
        <strain evidence="2 3">DSM 16010</strain>
    </source>
</reference>
<dbReference type="EMBL" id="FRCF01000002">
    <property type="protein sequence ID" value="SHL43885.1"/>
    <property type="molecule type" value="Genomic_DNA"/>
</dbReference>
<dbReference type="AlphaFoldDB" id="A0A1M7AMI7"/>
<dbReference type="InterPro" id="IPR036388">
    <property type="entry name" value="WH-like_DNA-bd_sf"/>
</dbReference>
<accession>A0A1M7AMI7</accession>
<dbReference type="SUPFAM" id="SSF75138">
    <property type="entry name" value="HprK N-terminal domain-like"/>
    <property type="match status" value="1"/>
</dbReference>
<dbReference type="Gene3D" id="3.40.1390.20">
    <property type="entry name" value="HprK N-terminal domain-like"/>
    <property type="match status" value="1"/>
</dbReference>
<evidence type="ECO:0000259" key="1">
    <source>
        <dbReference type="Pfam" id="PF07085"/>
    </source>
</evidence>
<dbReference type="SUPFAM" id="SSF54631">
    <property type="entry name" value="CBS-domain pair"/>
    <property type="match status" value="1"/>
</dbReference>
<dbReference type="Proteomes" id="UP000184206">
    <property type="component" value="Unassembled WGS sequence"/>
</dbReference>
<dbReference type="InterPro" id="IPR028979">
    <property type="entry name" value="Ser_kin/Pase_Hpr-like_N_sf"/>
</dbReference>
<dbReference type="Gene3D" id="3.10.580.10">
    <property type="entry name" value="CBS-domain"/>
    <property type="match status" value="1"/>
</dbReference>
<organism evidence="2 3">
    <name type="scientific">Lacicoccus alkaliphilus DSM 16010</name>
    <dbReference type="NCBI Taxonomy" id="1123231"/>
    <lineage>
        <taxon>Bacteria</taxon>
        <taxon>Bacillati</taxon>
        <taxon>Bacillota</taxon>
        <taxon>Bacilli</taxon>
        <taxon>Bacillales</taxon>
        <taxon>Salinicoccaceae</taxon>
        <taxon>Lacicoccus</taxon>
    </lineage>
</organism>
<sequence>MMKTKAEKIMEYIQGLPEGTKISVRQVSSYLRVSEGTSYRAIKQAEKEGLVKTIERVGTIRIIKKEDHIVGDLTFEQVNRVIQGVVLTGDQYLDREISRFIIGAMRTEEIEKYLEDSAFLIVGNREDAQLRAINSGAGILITGGFGASQEILKKAEAHEVPVISTEYDTFSIASIIHRELYSLSLINEVTTANDLMIKQNDYSVDLNADHSRFVSNDKISFLLDGDQFLGTLKSQDVAYINKDNYKNHLHQDIHVPSHTTIQSLRQMMTWHQLNIIPIVGDSLQFLGVVHRRDVFKDAVPHTLQTGMSTEEIIDREITIKENELHIKVMPFMTDEFGTLTQTGFMRLVERMIMMVAREHDIANYHIDSLHMTNLKLVQINQNIQMKGEILDIGDQYIRMEIKTMTDGVLYSKVGLMVQYFK</sequence>
<evidence type="ECO:0000313" key="3">
    <source>
        <dbReference type="Proteomes" id="UP000184206"/>
    </source>
</evidence>